<keyword evidence="1" id="KW-0472">Membrane</keyword>
<protein>
    <recommendedName>
        <fullName evidence="2">Chemotaxis methyl-accepting receptor HlyB-like 4HB MCP domain-containing protein</fullName>
    </recommendedName>
</protein>
<proteinExistence type="predicted"/>
<organism evidence="3 4">
    <name type="scientific">Spirosoma telluris</name>
    <dbReference type="NCBI Taxonomy" id="2183553"/>
    <lineage>
        <taxon>Bacteria</taxon>
        <taxon>Pseudomonadati</taxon>
        <taxon>Bacteroidota</taxon>
        <taxon>Cytophagia</taxon>
        <taxon>Cytophagales</taxon>
        <taxon>Cytophagaceae</taxon>
        <taxon>Spirosoma</taxon>
    </lineage>
</organism>
<comment type="caution">
    <text evidence="3">The sequence shown here is derived from an EMBL/GenBank/DDBJ whole genome shotgun (WGS) entry which is preliminary data.</text>
</comment>
<evidence type="ECO:0000313" key="4">
    <source>
        <dbReference type="Proteomes" id="UP000249016"/>
    </source>
</evidence>
<gene>
    <name evidence="3" type="ORF">HMF3257_37510</name>
</gene>
<dbReference type="EMBL" id="QLII01000002">
    <property type="protein sequence ID" value="RAI73098.1"/>
    <property type="molecule type" value="Genomic_DNA"/>
</dbReference>
<dbReference type="Proteomes" id="UP000249016">
    <property type="component" value="Unassembled WGS sequence"/>
</dbReference>
<dbReference type="OrthoDB" id="1438991at2"/>
<name>A0A327NKP6_9BACT</name>
<reference evidence="3 4" key="1">
    <citation type="submission" date="2018-06" db="EMBL/GenBank/DDBJ databases">
        <title>Spirosoma sp. HMF3257 Genome sequencing and assembly.</title>
        <authorList>
            <person name="Kang H."/>
            <person name="Cha I."/>
            <person name="Kim H."/>
            <person name="Kang J."/>
            <person name="Joh K."/>
        </authorList>
    </citation>
    <scope>NUCLEOTIDE SEQUENCE [LARGE SCALE GENOMIC DNA]</scope>
    <source>
        <strain evidence="3 4">HMF3257</strain>
    </source>
</reference>
<dbReference type="AlphaFoldDB" id="A0A327NKP6"/>
<dbReference type="RefSeq" id="WP_111350846.1">
    <property type="nucleotide sequence ID" value="NZ_QLII01000002.1"/>
</dbReference>
<dbReference type="InterPro" id="IPR024478">
    <property type="entry name" value="HlyB_4HB_MCP"/>
</dbReference>
<feature type="domain" description="Chemotaxis methyl-accepting receptor HlyB-like 4HB MCP" evidence="2">
    <location>
        <begin position="14"/>
        <end position="177"/>
    </location>
</feature>
<dbReference type="Pfam" id="PF12729">
    <property type="entry name" value="4HB_MCP_1"/>
    <property type="match status" value="1"/>
</dbReference>
<keyword evidence="4" id="KW-1185">Reference proteome</keyword>
<evidence type="ECO:0000256" key="1">
    <source>
        <dbReference type="SAM" id="Phobius"/>
    </source>
</evidence>
<accession>A0A327NKP6</accession>
<evidence type="ECO:0000259" key="2">
    <source>
        <dbReference type="Pfam" id="PF12729"/>
    </source>
</evidence>
<keyword evidence="1" id="KW-1133">Transmembrane helix</keyword>
<evidence type="ECO:0000313" key="3">
    <source>
        <dbReference type="EMBL" id="RAI73098.1"/>
    </source>
</evidence>
<keyword evidence="1" id="KW-0812">Transmembrane</keyword>
<feature type="transmembrane region" description="Helical" evidence="1">
    <location>
        <begin position="187"/>
        <end position="208"/>
    </location>
</feature>
<sequence>MTHLPHTRSSVRSILLVIALLGLILTSVFLSRRSIQDIQEASSSIYKDRLLPTGMLVNLTATVYRKRLLLETYVLATQKPNPELIASTLDRFNRRTDSLLTEFERTKLTRKEADRLRQLRQQLTVYNQLEGELTTNLVDLPASRKALFAGSGSTAFGQVAHTLDELASLQLSIGEELLGESRGQTNYIYVLTALQIGLVLMIGLSLVWHRFQ</sequence>